<dbReference type="GO" id="GO:0020037">
    <property type="term" value="F:heme binding"/>
    <property type="evidence" value="ECO:0007669"/>
    <property type="project" value="InterPro"/>
</dbReference>
<dbReference type="GO" id="GO:0005506">
    <property type="term" value="F:iron ion binding"/>
    <property type="evidence" value="ECO:0007669"/>
    <property type="project" value="InterPro"/>
</dbReference>
<proteinExistence type="inferred from homology"/>
<dbReference type="GO" id="GO:0004497">
    <property type="term" value="F:monooxygenase activity"/>
    <property type="evidence" value="ECO:0007669"/>
    <property type="project" value="UniProtKB-KW"/>
</dbReference>
<dbReference type="Gene3D" id="1.10.630.10">
    <property type="entry name" value="Cytochrome P450"/>
    <property type="match status" value="1"/>
</dbReference>
<keyword evidence="8" id="KW-0812">Transmembrane</keyword>
<comment type="caution">
    <text evidence="9">The sequence shown here is derived from an EMBL/GenBank/DDBJ whole genome shotgun (WGS) entry which is preliminary data.</text>
</comment>
<dbReference type="SUPFAM" id="SSF48264">
    <property type="entry name" value="Cytochrome P450"/>
    <property type="match status" value="1"/>
</dbReference>
<protein>
    <recommendedName>
        <fullName evidence="11">Cytochrome P450</fullName>
    </recommendedName>
</protein>
<dbReference type="Pfam" id="PF00067">
    <property type="entry name" value="p450"/>
    <property type="match status" value="1"/>
</dbReference>
<comment type="cofactor">
    <cofactor evidence="1">
        <name>heme</name>
        <dbReference type="ChEBI" id="CHEBI:30413"/>
    </cofactor>
</comment>
<name>A0AAE0ATC8_9ROSI</name>
<dbReference type="PANTHER" id="PTHR47955:SF19">
    <property type="entry name" value="CYTOCHROME P450 71A9-LIKE ISOFORM X1"/>
    <property type="match status" value="1"/>
</dbReference>
<sequence>MAFQNLPIWLLLLLAPLLLLLLLKRMKQIKALNNQLPNPPPSPPKLPILGNLHQIGALPHQSYKQISEKHGPVMLLKFGVVPVIVFSSAAAAREVFKIHGLNSCTRPRLTGWIIDRLSGYHSKLERVFLELDTFFEQVIGDHAKAEKSKEEDEDIIDVLLKIQRNQTEFCESWMKNDHIKATLLLPSENLNEYLPLLIPADGSVVKGTPTCQVAALRQARRSGFCEARTCPVQTKHDAENSVNFPYKNINFKQT</sequence>
<keyword evidence="3" id="KW-0349">Heme</keyword>
<evidence type="ECO:0000313" key="10">
    <source>
        <dbReference type="Proteomes" id="UP001281410"/>
    </source>
</evidence>
<organism evidence="9 10">
    <name type="scientific">Dipteronia sinensis</name>
    <dbReference type="NCBI Taxonomy" id="43782"/>
    <lineage>
        <taxon>Eukaryota</taxon>
        <taxon>Viridiplantae</taxon>
        <taxon>Streptophyta</taxon>
        <taxon>Embryophyta</taxon>
        <taxon>Tracheophyta</taxon>
        <taxon>Spermatophyta</taxon>
        <taxon>Magnoliopsida</taxon>
        <taxon>eudicotyledons</taxon>
        <taxon>Gunneridae</taxon>
        <taxon>Pentapetalae</taxon>
        <taxon>rosids</taxon>
        <taxon>malvids</taxon>
        <taxon>Sapindales</taxon>
        <taxon>Sapindaceae</taxon>
        <taxon>Hippocastanoideae</taxon>
        <taxon>Acereae</taxon>
        <taxon>Dipteronia</taxon>
    </lineage>
</organism>
<dbReference type="Proteomes" id="UP001281410">
    <property type="component" value="Unassembled WGS sequence"/>
</dbReference>
<evidence type="ECO:0000256" key="1">
    <source>
        <dbReference type="ARBA" id="ARBA00001971"/>
    </source>
</evidence>
<reference evidence="9" key="1">
    <citation type="journal article" date="2023" name="Plant J.">
        <title>Genome sequences and population genomics provide insights into the demographic history, inbreeding, and mutation load of two 'living fossil' tree species of Dipteronia.</title>
        <authorList>
            <person name="Feng Y."/>
            <person name="Comes H.P."/>
            <person name="Chen J."/>
            <person name="Zhu S."/>
            <person name="Lu R."/>
            <person name="Zhang X."/>
            <person name="Li P."/>
            <person name="Qiu J."/>
            <person name="Olsen K.M."/>
            <person name="Qiu Y."/>
        </authorList>
    </citation>
    <scope>NUCLEOTIDE SEQUENCE</scope>
    <source>
        <strain evidence="9">NBL</strain>
    </source>
</reference>
<keyword evidence="5" id="KW-0560">Oxidoreductase</keyword>
<gene>
    <name evidence="9" type="ORF">Dsin_010515</name>
</gene>
<keyword evidence="8" id="KW-1133">Transmembrane helix</keyword>
<comment type="similarity">
    <text evidence="2">Belongs to the cytochrome P450 family.</text>
</comment>
<evidence type="ECO:0008006" key="11">
    <source>
        <dbReference type="Google" id="ProtNLM"/>
    </source>
</evidence>
<evidence type="ECO:0000313" key="9">
    <source>
        <dbReference type="EMBL" id="KAK3223490.1"/>
    </source>
</evidence>
<evidence type="ECO:0000256" key="3">
    <source>
        <dbReference type="ARBA" id="ARBA00022617"/>
    </source>
</evidence>
<dbReference type="AlphaFoldDB" id="A0AAE0ATC8"/>
<dbReference type="InterPro" id="IPR001128">
    <property type="entry name" value="Cyt_P450"/>
</dbReference>
<evidence type="ECO:0000256" key="8">
    <source>
        <dbReference type="SAM" id="Phobius"/>
    </source>
</evidence>
<evidence type="ECO:0000256" key="6">
    <source>
        <dbReference type="ARBA" id="ARBA00023004"/>
    </source>
</evidence>
<keyword evidence="8" id="KW-0472">Membrane</keyword>
<keyword evidence="4" id="KW-0479">Metal-binding</keyword>
<evidence type="ECO:0000256" key="7">
    <source>
        <dbReference type="ARBA" id="ARBA00023033"/>
    </source>
</evidence>
<keyword evidence="6" id="KW-0408">Iron</keyword>
<feature type="transmembrane region" description="Helical" evidence="8">
    <location>
        <begin position="6"/>
        <end position="23"/>
    </location>
</feature>
<evidence type="ECO:0000256" key="2">
    <source>
        <dbReference type="ARBA" id="ARBA00010617"/>
    </source>
</evidence>
<evidence type="ECO:0000256" key="4">
    <source>
        <dbReference type="ARBA" id="ARBA00022723"/>
    </source>
</evidence>
<accession>A0AAE0ATC8</accession>
<keyword evidence="10" id="KW-1185">Reference proteome</keyword>
<dbReference type="EMBL" id="JANJYJ010000003">
    <property type="protein sequence ID" value="KAK3223490.1"/>
    <property type="molecule type" value="Genomic_DNA"/>
</dbReference>
<dbReference type="PANTHER" id="PTHR47955">
    <property type="entry name" value="CYTOCHROME P450 FAMILY 71 PROTEIN"/>
    <property type="match status" value="1"/>
</dbReference>
<evidence type="ECO:0000256" key="5">
    <source>
        <dbReference type="ARBA" id="ARBA00023002"/>
    </source>
</evidence>
<dbReference type="GO" id="GO:0016705">
    <property type="term" value="F:oxidoreductase activity, acting on paired donors, with incorporation or reduction of molecular oxygen"/>
    <property type="evidence" value="ECO:0007669"/>
    <property type="project" value="InterPro"/>
</dbReference>
<dbReference type="InterPro" id="IPR036396">
    <property type="entry name" value="Cyt_P450_sf"/>
</dbReference>
<keyword evidence="7" id="KW-0503">Monooxygenase</keyword>